<evidence type="ECO:0000256" key="6">
    <source>
        <dbReference type="ARBA" id="ARBA00023004"/>
    </source>
</evidence>
<evidence type="ECO:0000256" key="5">
    <source>
        <dbReference type="ARBA" id="ARBA00023002"/>
    </source>
</evidence>
<dbReference type="Pfam" id="PF00067">
    <property type="entry name" value="p450"/>
    <property type="match status" value="1"/>
</dbReference>
<dbReference type="InterPro" id="IPR002397">
    <property type="entry name" value="Cyt_P450_B"/>
</dbReference>
<name>A0ABY3UM28_MYCLN</name>
<keyword evidence="3" id="KW-0349">Heme</keyword>
<keyword evidence="9" id="KW-1185">Reference proteome</keyword>
<evidence type="ECO:0000256" key="2">
    <source>
        <dbReference type="ARBA" id="ARBA00010617"/>
    </source>
</evidence>
<dbReference type="PANTHER" id="PTHR46696">
    <property type="entry name" value="P450, PUTATIVE (EUROFUNG)-RELATED"/>
    <property type="match status" value="1"/>
</dbReference>
<keyword evidence="5" id="KW-0560">Oxidoreductase</keyword>
<keyword evidence="6" id="KW-0408">Iron</keyword>
<protein>
    <submittedName>
        <fullName evidence="8">Cytochrome P450</fullName>
    </submittedName>
</protein>
<accession>A0ABY3UM28</accession>
<reference evidence="8" key="1">
    <citation type="submission" date="2022-08" db="EMBL/GenBank/DDBJ databases">
        <title>Complete genome sequence of 14 non-tuberculosis mycobacteria type-strains.</title>
        <authorList>
            <person name="Igarashi Y."/>
            <person name="Osugi A."/>
            <person name="Mitarai S."/>
        </authorList>
    </citation>
    <scope>NUCLEOTIDE SEQUENCE</scope>
    <source>
        <strain evidence="8">ATCC 51985</strain>
    </source>
</reference>
<dbReference type="SUPFAM" id="SSF48264">
    <property type="entry name" value="Cytochrome P450"/>
    <property type="match status" value="1"/>
</dbReference>
<evidence type="ECO:0000256" key="4">
    <source>
        <dbReference type="ARBA" id="ARBA00022723"/>
    </source>
</evidence>
<dbReference type="CDD" id="cd11033">
    <property type="entry name" value="CYP142-like"/>
    <property type="match status" value="1"/>
</dbReference>
<keyword evidence="7" id="KW-0503">Monooxygenase</keyword>
<dbReference type="PRINTS" id="PR00359">
    <property type="entry name" value="BP450"/>
</dbReference>
<dbReference type="InterPro" id="IPR001128">
    <property type="entry name" value="Cyt_P450"/>
</dbReference>
<evidence type="ECO:0000256" key="7">
    <source>
        <dbReference type="ARBA" id="ARBA00023033"/>
    </source>
</evidence>
<evidence type="ECO:0000256" key="1">
    <source>
        <dbReference type="ARBA" id="ARBA00001971"/>
    </source>
</evidence>
<keyword evidence="4" id="KW-0479">Metal-binding</keyword>
<comment type="similarity">
    <text evidence="2">Belongs to the cytochrome P450 family.</text>
</comment>
<gene>
    <name evidence="8" type="ORF">MJO58_16940</name>
</gene>
<comment type="cofactor">
    <cofactor evidence="1">
        <name>heme</name>
        <dbReference type="ChEBI" id="CHEBI:30413"/>
    </cofactor>
</comment>
<evidence type="ECO:0000313" key="8">
    <source>
        <dbReference type="EMBL" id="ULP40655.1"/>
    </source>
</evidence>
<dbReference type="PANTHER" id="PTHR46696:SF4">
    <property type="entry name" value="BIOTIN BIOSYNTHESIS CYTOCHROME P450"/>
    <property type="match status" value="1"/>
</dbReference>
<evidence type="ECO:0000256" key="3">
    <source>
        <dbReference type="ARBA" id="ARBA00022617"/>
    </source>
</evidence>
<evidence type="ECO:0000313" key="9">
    <source>
        <dbReference type="Proteomes" id="UP001055171"/>
    </source>
</evidence>
<organism evidence="8 9">
    <name type="scientific">Mycobacterium lentiflavum</name>
    <dbReference type="NCBI Taxonomy" id="141349"/>
    <lineage>
        <taxon>Bacteria</taxon>
        <taxon>Bacillati</taxon>
        <taxon>Actinomycetota</taxon>
        <taxon>Actinomycetes</taxon>
        <taxon>Mycobacteriales</taxon>
        <taxon>Mycobacteriaceae</taxon>
        <taxon>Mycobacterium</taxon>
        <taxon>Mycobacterium simiae complex</taxon>
    </lineage>
</organism>
<dbReference type="EMBL" id="CP092423">
    <property type="protein sequence ID" value="ULP40655.1"/>
    <property type="molecule type" value="Genomic_DNA"/>
</dbReference>
<sequence length="431" mass="48554">MSLETDMASRPNGTPPPELPLADVQLESLDFWVRNDDLRDAAFATLRREAPISFWSPIKYEGFETGNGYWALTKLDDVHFASRHPDIFSSASGITINDQTPELAEYFGSMIVMDDPRHQRLRSIVSRAFTPKVVARIEASVRERAHRLVTSLRTENPDGQADLVTELAGPLPLQVICDMMGIPEADHQRIFHWTNVILGFGDPDLTLDFEEFMQVSMDIGAYATALAEDRRSNHHDDLTTALVEAEVDGDRLTSQEIASFFILLVVAGNETTRNAISHGVLALSRFPEQRERWWSDFEALTPTAVEEIVRWASPVIYMRRTLTRDFELSGVRMAEGDKVALYYNSANRDESRFDNPWAFDVARNPNPHLGFGGGGAHFCLGANLARREIRVVFDELRREIPDMTVTGKPARLLSQFIHGIKTLPVSWTPRG</sequence>
<dbReference type="InterPro" id="IPR036396">
    <property type="entry name" value="Cyt_P450_sf"/>
</dbReference>
<dbReference type="Gene3D" id="1.10.630.10">
    <property type="entry name" value="Cytochrome P450"/>
    <property type="match status" value="1"/>
</dbReference>
<dbReference type="Proteomes" id="UP001055171">
    <property type="component" value="Chromosome"/>
</dbReference>
<proteinExistence type="inferred from homology"/>